<evidence type="ECO:0000313" key="2">
    <source>
        <dbReference type="EMBL" id="OGF25287.1"/>
    </source>
</evidence>
<evidence type="ECO:0000313" key="3">
    <source>
        <dbReference type="Proteomes" id="UP000178367"/>
    </source>
</evidence>
<sequence>MSERKFAQLISPREHVRQDLEDSDISKPEDWRDAAGIYEQELDEFQGENMEDLIRYETLVQHEPALIKAKVKEALASIKKNRIDACVFLDKAARSLSWVLSRVAKRVLDDKSVPLMKYINIGSEKRGGRSVKKIVEELKNTPDFLRLKEQWRDLRGKNIMIVDDIKNTGESLKLAETAVGEILETEKIKIFFFDEIDDDDESEDFRAGFSWRPGSMNAMGALFSEKREPSANGRTGVTDEKYGDNNNLLARPNTEERLKSQVPLYMEDLAEWLNHSDDALEMRGDILEALQEMEKLSDLEKYQEKFDAALHDCGKDDYSPKQSAARNKNEELVRKLLAAKKLAKEYSGKIFPLNDLVRRIRQNMEIFPDKIRKGGIKTEEEMRAAREEATKIIEEYEAVVFVLKEISVQWCRSLITARKQGQAIEPDDYDLFHDDYQSISECVSAYRNLYISLKEDMDSFLKMIEDIRANRDYAKALRRDMDHLAGQIIKEIEAVKK</sequence>
<accession>A0A1F5SF08</accession>
<evidence type="ECO:0000256" key="1">
    <source>
        <dbReference type="SAM" id="MobiDB-lite"/>
    </source>
</evidence>
<dbReference type="SUPFAM" id="SSF53271">
    <property type="entry name" value="PRTase-like"/>
    <property type="match status" value="1"/>
</dbReference>
<name>A0A1F5SF08_9BACT</name>
<gene>
    <name evidence="2" type="ORF">A2227_07875</name>
</gene>
<evidence type="ECO:0008006" key="4">
    <source>
        <dbReference type="Google" id="ProtNLM"/>
    </source>
</evidence>
<organism evidence="2 3">
    <name type="scientific">Candidatus Falkowbacteria bacterium RIFOXYA2_FULL_47_19</name>
    <dbReference type="NCBI Taxonomy" id="1797994"/>
    <lineage>
        <taxon>Bacteria</taxon>
        <taxon>Candidatus Falkowiibacteriota</taxon>
    </lineage>
</organism>
<proteinExistence type="predicted"/>
<dbReference type="AlphaFoldDB" id="A0A1F5SF08"/>
<dbReference type="Gene3D" id="3.40.50.2020">
    <property type="match status" value="1"/>
</dbReference>
<dbReference type="EMBL" id="MFGB01000022">
    <property type="protein sequence ID" value="OGF25287.1"/>
    <property type="molecule type" value="Genomic_DNA"/>
</dbReference>
<dbReference type="InterPro" id="IPR029057">
    <property type="entry name" value="PRTase-like"/>
</dbReference>
<feature type="region of interest" description="Disordered" evidence="1">
    <location>
        <begin position="228"/>
        <end position="247"/>
    </location>
</feature>
<protein>
    <recommendedName>
        <fullName evidence="4">Phosphoribosyltransferase domain-containing protein</fullName>
    </recommendedName>
</protein>
<reference evidence="2 3" key="1">
    <citation type="journal article" date="2016" name="Nat. Commun.">
        <title>Thousands of microbial genomes shed light on interconnected biogeochemical processes in an aquifer system.</title>
        <authorList>
            <person name="Anantharaman K."/>
            <person name="Brown C.T."/>
            <person name="Hug L.A."/>
            <person name="Sharon I."/>
            <person name="Castelle C.J."/>
            <person name="Probst A.J."/>
            <person name="Thomas B.C."/>
            <person name="Singh A."/>
            <person name="Wilkins M.J."/>
            <person name="Karaoz U."/>
            <person name="Brodie E.L."/>
            <person name="Williams K.H."/>
            <person name="Hubbard S.S."/>
            <person name="Banfield J.F."/>
        </authorList>
    </citation>
    <scope>NUCLEOTIDE SEQUENCE [LARGE SCALE GENOMIC DNA]</scope>
</reference>
<dbReference type="Proteomes" id="UP000178367">
    <property type="component" value="Unassembled WGS sequence"/>
</dbReference>
<comment type="caution">
    <text evidence="2">The sequence shown here is derived from an EMBL/GenBank/DDBJ whole genome shotgun (WGS) entry which is preliminary data.</text>
</comment>